<evidence type="ECO:0000313" key="6">
    <source>
        <dbReference type="Proteomes" id="UP000182840"/>
    </source>
</evidence>
<dbReference type="AlphaFoldDB" id="A0A1L3SMY6"/>
<dbReference type="PANTHER" id="PTHR47235:SF1">
    <property type="entry name" value="BLR6548 PROTEIN"/>
    <property type="match status" value="1"/>
</dbReference>
<gene>
    <name evidence="5" type="ORF">BSQ44_04300</name>
</gene>
<keyword evidence="6" id="KW-1185">Reference proteome</keyword>
<feature type="chain" id="PRO_5013335519" description="Leucine-binding protein domain-containing protein" evidence="3">
    <location>
        <begin position="22"/>
        <end position="387"/>
    </location>
</feature>
<accession>A0A1L3SMY6</accession>
<dbReference type="KEGG" id="meso:BSQ44_04300"/>
<evidence type="ECO:0000256" key="2">
    <source>
        <dbReference type="ARBA" id="ARBA00022729"/>
    </source>
</evidence>
<dbReference type="Proteomes" id="UP000182840">
    <property type="component" value="Chromosome"/>
</dbReference>
<dbReference type="CDD" id="cd06343">
    <property type="entry name" value="PBP1_ABC_ligand_binding-like"/>
    <property type="match status" value="1"/>
</dbReference>
<dbReference type="InterPro" id="IPR028082">
    <property type="entry name" value="Peripla_BP_I"/>
</dbReference>
<dbReference type="OrthoDB" id="9791590at2"/>
<protein>
    <recommendedName>
        <fullName evidence="4">Leucine-binding protein domain-containing protein</fullName>
    </recommendedName>
</protein>
<comment type="similarity">
    <text evidence="1">Belongs to the leucine-binding protein family.</text>
</comment>
<evidence type="ECO:0000259" key="4">
    <source>
        <dbReference type="Pfam" id="PF13458"/>
    </source>
</evidence>
<dbReference type="RefSeq" id="WP_072602104.1">
    <property type="nucleotide sequence ID" value="NZ_CP018171.1"/>
</dbReference>
<evidence type="ECO:0000313" key="5">
    <source>
        <dbReference type="EMBL" id="APH70695.1"/>
    </source>
</evidence>
<name>A0A1L3SMY6_9HYPH</name>
<organism evidence="5 6">
    <name type="scientific">Aquibium oceanicum</name>
    <dbReference type="NCBI Taxonomy" id="1670800"/>
    <lineage>
        <taxon>Bacteria</taxon>
        <taxon>Pseudomonadati</taxon>
        <taxon>Pseudomonadota</taxon>
        <taxon>Alphaproteobacteria</taxon>
        <taxon>Hyphomicrobiales</taxon>
        <taxon>Phyllobacteriaceae</taxon>
        <taxon>Aquibium</taxon>
    </lineage>
</organism>
<feature type="signal peptide" evidence="3">
    <location>
        <begin position="1"/>
        <end position="21"/>
    </location>
</feature>
<dbReference type="STRING" id="1670800.BSQ44_04300"/>
<dbReference type="Gene3D" id="3.40.50.2300">
    <property type="match status" value="2"/>
</dbReference>
<proteinExistence type="inferred from homology"/>
<keyword evidence="2 3" id="KW-0732">Signal</keyword>
<dbReference type="SUPFAM" id="SSF53822">
    <property type="entry name" value="Periplasmic binding protein-like I"/>
    <property type="match status" value="1"/>
</dbReference>
<evidence type="ECO:0000256" key="3">
    <source>
        <dbReference type="SAM" id="SignalP"/>
    </source>
</evidence>
<dbReference type="InterPro" id="IPR028081">
    <property type="entry name" value="Leu-bd"/>
</dbReference>
<dbReference type="Pfam" id="PF13458">
    <property type="entry name" value="Peripla_BP_6"/>
    <property type="match status" value="1"/>
</dbReference>
<dbReference type="PANTHER" id="PTHR47235">
    <property type="entry name" value="BLR6548 PROTEIN"/>
    <property type="match status" value="1"/>
</dbReference>
<evidence type="ECO:0000256" key="1">
    <source>
        <dbReference type="ARBA" id="ARBA00010062"/>
    </source>
</evidence>
<reference evidence="6" key="1">
    <citation type="submission" date="2016-11" db="EMBL/GenBank/DDBJ databases">
        <title>Mesorhizobium oceanicum sp. nov., isolated from deep seawater in South China Sea.</title>
        <authorList>
            <person name="Fu G.-Y."/>
        </authorList>
    </citation>
    <scope>NUCLEOTIDE SEQUENCE [LARGE SCALE GENOMIC DNA]</scope>
    <source>
        <strain evidence="6">B7</strain>
    </source>
</reference>
<sequence length="387" mass="41594">MKMTLLGLATVLSLSTTPLLAQTQGVTDTTVKFGSHTDLSGPLAIGGAPATVASQIRFDEANAAGGVHGRMIELVVEDTQYQVPLAVRATNKLVQSDKVFALFHSVGTQQGLATMPITDKAGIPYIFPLTAAAAMAEPLNPLHFSYFVTYANQASGAIRYFHEKEKFSSLCMQTHSTEYGDENRRGMEAVTSELGIEVKLVGTHKPTDTEFAGAATAIKNAGCDFVYLGTTIKDTIALYATLRKLGYEGTIAANMLPFLPMVPAAGGGAMEGLQVVTPMGAVDWTSGPPERKAFFDEYMKRQNEEPSVYAIYGWLAADLAVKALENAGPDLTVESFTKGIEQIQGYQDPFGGPTISFGPEKHFGGDKLLLYAVKDGKWELVEQNLEF</sequence>
<feature type="domain" description="Leucine-binding protein" evidence="4">
    <location>
        <begin position="30"/>
        <end position="376"/>
    </location>
</feature>
<dbReference type="EMBL" id="CP018171">
    <property type="protein sequence ID" value="APH70695.1"/>
    <property type="molecule type" value="Genomic_DNA"/>
</dbReference>